<evidence type="ECO:0000256" key="2">
    <source>
        <dbReference type="ARBA" id="ARBA00022723"/>
    </source>
</evidence>
<keyword evidence="3" id="KW-0378">Hydrolase</keyword>
<organism evidence="7">
    <name type="scientific">marine sediment metagenome</name>
    <dbReference type="NCBI Taxonomy" id="412755"/>
    <lineage>
        <taxon>unclassified sequences</taxon>
        <taxon>metagenomes</taxon>
        <taxon>ecological metagenomes</taxon>
    </lineage>
</organism>
<dbReference type="GO" id="GO:0046872">
    <property type="term" value="F:metal ion binding"/>
    <property type="evidence" value="ECO:0007669"/>
    <property type="project" value="UniProtKB-KW"/>
</dbReference>
<comment type="caution">
    <text evidence="7">The sequence shown here is derived from an EMBL/GenBank/DDBJ whole genome shotgun (WGS) entry which is preliminary data.</text>
</comment>
<accession>X0SRE8</accession>
<dbReference type="InterPro" id="IPR025657">
    <property type="entry name" value="RadC_JAB"/>
</dbReference>
<dbReference type="InterPro" id="IPR001405">
    <property type="entry name" value="UPF0758"/>
</dbReference>
<dbReference type="Pfam" id="PF04002">
    <property type="entry name" value="RadC"/>
    <property type="match status" value="1"/>
</dbReference>
<evidence type="ECO:0000256" key="5">
    <source>
        <dbReference type="ARBA" id="ARBA00023049"/>
    </source>
</evidence>
<dbReference type="GO" id="GO:0008237">
    <property type="term" value="F:metallopeptidase activity"/>
    <property type="evidence" value="ECO:0007669"/>
    <property type="project" value="UniProtKB-KW"/>
</dbReference>
<dbReference type="PROSITE" id="PS50249">
    <property type="entry name" value="MPN"/>
    <property type="match status" value="1"/>
</dbReference>
<keyword evidence="4" id="KW-0862">Zinc</keyword>
<dbReference type="PROSITE" id="PS01302">
    <property type="entry name" value="UPF0758"/>
    <property type="match status" value="1"/>
</dbReference>
<reference evidence="7" key="1">
    <citation type="journal article" date="2014" name="Front. Microbiol.">
        <title>High frequency of phylogenetically diverse reductive dehalogenase-homologous genes in deep subseafloor sedimentary metagenomes.</title>
        <authorList>
            <person name="Kawai M."/>
            <person name="Futagami T."/>
            <person name="Toyoda A."/>
            <person name="Takaki Y."/>
            <person name="Nishi S."/>
            <person name="Hori S."/>
            <person name="Arai W."/>
            <person name="Tsubouchi T."/>
            <person name="Morono Y."/>
            <person name="Uchiyama I."/>
            <person name="Ito T."/>
            <person name="Fujiyama A."/>
            <person name="Inagaki F."/>
            <person name="Takami H."/>
        </authorList>
    </citation>
    <scope>NUCLEOTIDE SEQUENCE</scope>
    <source>
        <strain evidence="7">Expedition CK06-06</strain>
    </source>
</reference>
<dbReference type="EMBL" id="BARS01002276">
    <property type="protein sequence ID" value="GAF83683.1"/>
    <property type="molecule type" value="Genomic_DNA"/>
</dbReference>
<dbReference type="AlphaFoldDB" id="X0SRE8"/>
<dbReference type="InterPro" id="IPR037518">
    <property type="entry name" value="MPN"/>
</dbReference>
<evidence type="ECO:0000259" key="6">
    <source>
        <dbReference type="PROSITE" id="PS50249"/>
    </source>
</evidence>
<dbReference type="PANTHER" id="PTHR30471:SF3">
    <property type="entry name" value="UPF0758 PROTEIN YEES-RELATED"/>
    <property type="match status" value="1"/>
</dbReference>
<dbReference type="PANTHER" id="PTHR30471">
    <property type="entry name" value="DNA REPAIR PROTEIN RADC"/>
    <property type="match status" value="1"/>
</dbReference>
<gene>
    <name evidence="7" type="ORF">S01H1_04294</name>
</gene>
<feature type="domain" description="MPN" evidence="6">
    <location>
        <begin position="16"/>
        <end position="137"/>
    </location>
</feature>
<dbReference type="Gene3D" id="3.40.140.10">
    <property type="entry name" value="Cytidine Deaminase, domain 2"/>
    <property type="match status" value="1"/>
</dbReference>
<keyword evidence="1" id="KW-0645">Protease</keyword>
<dbReference type="SUPFAM" id="SSF102712">
    <property type="entry name" value="JAB1/MPN domain"/>
    <property type="match status" value="1"/>
</dbReference>
<dbReference type="GO" id="GO:0006508">
    <property type="term" value="P:proteolysis"/>
    <property type="evidence" value="ECO:0007669"/>
    <property type="project" value="UniProtKB-KW"/>
</dbReference>
<dbReference type="InterPro" id="IPR020891">
    <property type="entry name" value="UPF0758_CS"/>
</dbReference>
<dbReference type="CDD" id="cd08071">
    <property type="entry name" value="MPN_DUF2466"/>
    <property type="match status" value="1"/>
</dbReference>
<evidence type="ECO:0000313" key="7">
    <source>
        <dbReference type="EMBL" id="GAF83683.1"/>
    </source>
</evidence>
<keyword evidence="2" id="KW-0479">Metal-binding</keyword>
<evidence type="ECO:0000256" key="4">
    <source>
        <dbReference type="ARBA" id="ARBA00022833"/>
    </source>
</evidence>
<protein>
    <recommendedName>
        <fullName evidence="6">MPN domain-containing protein</fullName>
    </recommendedName>
</protein>
<name>X0SRE8_9ZZZZ</name>
<sequence length="155" mass="17097">MNIRLLEIEEPKFPYKFRQSKDAYEAVKDYGKADREVFLVLLLSSQSQMLACEPLTAGTVDSASVFPREVLRAAIIHNASAVILVHNHPSGDVTPSRADRNITSQIMLVCEAASIRVLDHIIIGRDKFLSMADSGEIEAQQLIVKAMLDSLEVSG</sequence>
<proteinExistence type="predicted"/>
<keyword evidence="5" id="KW-0482">Metalloprotease</keyword>
<evidence type="ECO:0000256" key="3">
    <source>
        <dbReference type="ARBA" id="ARBA00022801"/>
    </source>
</evidence>
<evidence type="ECO:0000256" key="1">
    <source>
        <dbReference type="ARBA" id="ARBA00022670"/>
    </source>
</evidence>